<proteinExistence type="predicted"/>
<accession>J9G6E8</accession>
<dbReference type="EMBL" id="AMCI01004798">
    <property type="protein sequence ID" value="EJW97372.1"/>
    <property type="molecule type" value="Genomic_DNA"/>
</dbReference>
<evidence type="ECO:0000313" key="1">
    <source>
        <dbReference type="EMBL" id="EJW97372.1"/>
    </source>
</evidence>
<protein>
    <submittedName>
        <fullName evidence="1">Uncharacterized protein</fullName>
    </submittedName>
</protein>
<reference evidence="1" key="1">
    <citation type="journal article" date="2012" name="PLoS ONE">
        <title>Gene sets for utilization of primary and secondary nutrition supplies in the distal gut of endangered iberian lynx.</title>
        <authorList>
            <person name="Alcaide M."/>
            <person name="Messina E."/>
            <person name="Richter M."/>
            <person name="Bargiela R."/>
            <person name="Peplies J."/>
            <person name="Huws S.A."/>
            <person name="Newbold C.J."/>
            <person name="Golyshin P.N."/>
            <person name="Simon M.A."/>
            <person name="Lopez G."/>
            <person name="Yakimov M.M."/>
            <person name="Ferrer M."/>
        </authorList>
    </citation>
    <scope>NUCLEOTIDE SEQUENCE</scope>
</reference>
<comment type="caution">
    <text evidence="1">The sequence shown here is derived from an EMBL/GenBank/DDBJ whole genome shotgun (WGS) entry which is preliminary data.</text>
</comment>
<name>J9G6E8_9ZZZZ</name>
<gene>
    <name evidence="1" type="ORF">EVA_14522</name>
</gene>
<sequence>MNTKVCTLQPTLYVVLRLLPIAQRKPSTYLFGLFPSLRQ</sequence>
<organism evidence="1">
    <name type="scientific">gut metagenome</name>
    <dbReference type="NCBI Taxonomy" id="749906"/>
    <lineage>
        <taxon>unclassified sequences</taxon>
        <taxon>metagenomes</taxon>
        <taxon>organismal metagenomes</taxon>
    </lineage>
</organism>
<dbReference type="AlphaFoldDB" id="J9G6E8"/>